<keyword evidence="2" id="KW-0344">Guanine-nucleotide releasing factor</keyword>
<feature type="region of interest" description="Disordered" evidence="3">
    <location>
        <begin position="151"/>
        <end position="363"/>
    </location>
</feature>
<dbReference type="Pfam" id="PF00621">
    <property type="entry name" value="RhoGEF"/>
    <property type="match status" value="1"/>
</dbReference>
<feature type="domain" description="DH" evidence="5">
    <location>
        <begin position="858"/>
        <end position="1050"/>
    </location>
</feature>
<reference evidence="7" key="1">
    <citation type="submission" date="2018-12" db="EMBL/GenBank/DDBJ databases">
        <authorList>
            <person name="Syme R.A."/>
            <person name="Farfan-Caceres L."/>
            <person name="Lichtenzveig J."/>
        </authorList>
    </citation>
    <scope>NUCLEOTIDE SEQUENCE</scope>
    <source>
        <strain evidence="7">Al4</strain>
    </source>
</reference>
<evidence type="ECO:0000256" key="2">
    <source>
        <dbReference type="ARBA" id="ARBA00022658"/>
    </source>
</evidence>
<dbReference type="GO" id="GO:0005085">
    <property type="term" value="F:guanyl-nucleotide exchange factor activity"/>
    <property type="evidence" value="ECO:0007669"/>
    <property type="project" value="UniProtKB-KW"/>
</dbReference>
<dbReference type="Pfam" id="PF15405">
    <property type="entry name" value="PH_5"/>
    <property type="match status" value="1"/>
</dbReference>
<keyword evidence="8" id="KW-1185">Reference proteome</keyword>
<dbReference type="Pfam" id="PF00780">
    <property type="entry name" value="CNH"/>
    <property type="match status" value="1"/>
</dbReference>
<dbReference type="PANTHER" id="PTHR46572:SF1">
    <property type="entry name" value="RHO1 GUANINE NUCLEOTIDE EXCHANGE FACTOR TUS1"/>
    <property type="match status" value="1"/>
</dbReference>
<comment type="caution">
    <text evidence="7">The sequence shown here is derived from an EMBL/GenBank/DDBJ whole genome shotgun (WGS) entry which is preliminary data.</text>
</comment>
<evidence type="ECO:0008006" key="9">
    <source>
        <dbReference type="Google" id="ProtNLM"/>
    </source>
</evidence>
<evidence type="ECO:0000259" key="6">
    <source>
        <dbReference type="PROSITE" id="PS50219"/>
    </source>
</evidence>
<dbReference type="SUPFAM" id="SSF50729">
    <property type="entry name" value="PH domain-like"/>
    <property type="match status" value="1"/>
</dbReference>
<feature type="region of interest" description="Disordered" evidence="3">
    <location>
        <begin position="388"/>
        <end position="437"/>
    </location>
</feature>
<feature type="compositionally biased region" description="Pro residues" evidence="3">
    <location>
        <begin position="191"/>
        <end position="201"/>
    </location>
</feature>
<dbReference type="InterPro" id="IPR052233">
    <property type="entry name" value="Rho-type_GEFs"/>
</dbReference>
<dbReference type="InterPro" id="IPR011993">
    <property type="entry name" value="PH-like_dom_sf"/>
</dbReference>
<name>A0A8H7MJ26_9PLEO</name>
<feature type="compositionally biased region" description="Polar residues" evidence="3">
    <location>
        <begin position="215"/>
        <end position="234"/>
    </location>
</feature>
<sequence length="1661" mass="183443">MSYYQGNGQNYYNPSIPHSTQGAQQPYQDPYERDNADHANGGAGGYDYTNPVRRNSSANRNDELFIGTNAASPAMSQGPTSPTAGSYGSSYGYQSPQQQYNPQNYNAPAVALPNPQHYGGVNRTFAAPVSSHQPYVPAAYADSGLNRNSSVSHPYGFSPTSPTATYPSPTAYQTSQFGRTASLQGRSAYSPPAPPPLPVPPGSAQSPTDDWGSYPTRTTSGAHSQSYYQPSHASLPSPPTYDTGYSVQDRIGRYNSTSSLQSNPLPPTPEVPPHASPQRTNTVSSRPLPDPPTESDSDEYFSPHNGPSYNQDQLFDDVMNMTSGHSPRIQVQQPNGAEHYDEMGRRGSGRNGDRTNGDRLAPYPVRDVYTSDESDVEAAAGLAALRMAEEQEQADEARRRSGGAGLFSSYATMPSPPLPNEPSRPAEQSASDSDYAPVDLGLYGGNFAPSFAYGGDPRQLATGSSHPVSSSGSQRRSEPASEDYDPIHPFPSFSTNARVDTFGTGGLEEPSARRRSYDEGDEVTLMDSASGMSGMSGATLLPSSAMPGEPPDMFYHPGMTNRPLPPPPTANNNGRQRMNHASTSSQGSGSYEYWRNAPSSRGSYPVDPSSMQMVSPTGAHVPRSTSLLQHSNPPREVPLPRSKTDAEQGHRLRQSGNRNTFYGGAADSDGNTMTPASADAVAIDLPTLPTGRRFNPTKLSTNDFKKCTEPWALSSVISWLKYMTEGENDLKEGPIQEGLIALFTHKVPTMNIADAETLSSRVVQDMYKAGTLVHDEEWLKFSSSSMTGVIFQLTGAGCYAPMLHSHASSSRCYSHHCQRTLKKIDLHSPAAAARSEDWATFHNMKKEDVEKVNKKEIERQNILHEIVQGEDNYMGRLDVLRRLYRDRLLSAQPPVIPPKKLTRFINDVFSKADAVKKANEDHLLPQIKYRQQEQGPWISGFSDIFREWIRKAKHAYIEYAAAFPYANFLVRQEADRNMLFRAFLDEARSNPLSNKLSWDTFLKAPIDRLQRYGLLIDTVIKNSTVDNEEKRNLIIAKEEIKSVTLECDARVAEMGRKVSLTDLQSKLILRPGMQRVELNLDHLGRELIFRGDLQRMGGSRFNWLETHALLFDHYLVLAKTVAYREQDGVTKSEKYDVSRLPIPMDLLVLESEDDDPVVRSNLKGIAPVNLNGRLPTGAGRSASSPGPGVLQHTATSTSMGSTSTSTSGKTMVTSTNLENPKDEKILYPFKIKHLGKETYTLYASSAQNRAEWCDRLIIAKTRHAAALFAQNAEPFRLRVMADAAFAYDSVMPTQKGITIKGTPLDRSIEEVEKLFSNSGRPVPICRARVNCATAFNQPYGKHIVAVGTDIGVYISDYDNPRGWSKAIQIPRVTQIAVLEQFSLMLLISDKSLIAYHLDAVCPVSGVPPSNDSTRRAPQKLSGARDIGFFATGTMKDRTLVFYKKREGLSSTFKVLEPVYQKSTEKKSRIWKSGRTEFFREYDEFYIPADCYTINLFHSSLAISTAKGFEVMTLDKKQPWSVPDLKQQHVATIASRLTNQDPLGMFRLSDQEFLLCYEECAVYINKNGDISRSVIMEFVGKAKSAAMYGPYVLLFDPDFVEIRNAQNGRLRQVIAGRDVKCLDDGLSGTSGHHRTIKMSLQHPQVERCQVVVELVLNEGQKE</sequence>
<evidence type="ECO:0000256" key="3">
    <source>
        <dbReference type="SAM" id="MobiDB-lite"/>
    </source>
</evidence>
<dbReference type="Pfam" id="PF23582">
    <property type="entry name" value="WHD_RGF3"/>
    <property type="match status" value="1"/>
</dbReference>
<gene>
    <name evidence="7" type="ORF">EKO04_005429</name>
</gene>
<dbReference type="InterPro" id="IPR057283">
    <property type="entry name" value="RGF3_WH"/>
</dbReference>
<feature type="compositionally biased region" description="Pro residues" evidence="3">
    <location>
        <begin position="264"/>
        <end position="275"/>
    </location>
</feature>
<dbReference type="OrthoDB" id="660555at2759"/>
<reference evidence="7" key="2">
    <citation type="submission" date="2020-09" db="EMBL/GenBank/DDBJ databases">
        <title>Reference genome assembly for Australian Ascochyta lentis isolate Al4.</title>
        <authorList>
            <person name="Lee R.C."/>
            <person name="Farfan-Caceres L.M."/>
            <person name="Debler J.W."/>
            <person name="Williams A.H."/>
            <person name="Henares B.M."/>
        </authorList>
    </citation>
    <scope>NUCLEOTIDE SEQUENCE</scope>
    <source>
        <strain evidence="7">Al4</strain>
    </source>
</reference>
<dbReference type="InterPro" id="IPR035899">
    <property type="entry name" value="DBL_dom_sf"/>
</dbReference>
<feature type="compositionally biased region" description="Low complexity" evidence="3">
    <location>
        <begin position="158"/>
        <end position="172"/>
    </location>
</feature>
<feature type="compositionally biased region" description="Low complexity" evidence="3">
    <location>
        <begin position="528"/>
        <end position="538"/>
    </location>
</feature>
<evidence type="ECO:0000313" key="8">
    <source>
        <dbReference type="Proteomes" id="UP000651452"/>
    </source>
</evidence>
<dbReference type="InterPro" id="IPR001180">
    <property type="entry name" value="CNH_dom"/>
</dbReference>
<protein>
    <recommendedName>
        <fullName evidence="9">Rho1 guanine nucleotide exchange factor 3</fullName>
    </recommendedName>
</protein>
<feature type="compositionally biased region" description="Low complexity" evidence="3">
    <location>
        <begin position="463"/>
        <end position="474"/>
    </location>
</feature>
<dbReference type="PROSITE" id="PS50003">
    <property type="entry name" value="PH_DOMAIN"/>
    <property type="match status" value="1"/>
</dbReference>
<feature type="compositionally biased region" description="Polar residues" evidence="3">
    <location>
        <begin position="320"/>
        <end position="335"/>
    </location>
</feature>
<keyword evidence="1" id="KW-0597">Phosphoprotein</keyword>
<feature type="compositionally biased region" description="Low complexity" evidence="3">
    <location>
        <begin position="1177"/>
        <end position="1215"/>
    </location>
</feature>
<feature type="compositionally biased region" description="Basic and acidic residues" evidence="3">
    <location>
        <begin position="338"/>
        <end position="357"/>
    </location>
</feature>
<feature type="region of interest" description="Disordered" evidence="3">
    <location>
        <begin position="454"/>
        <end position="659"/>
    </location>
</feature>
<proteinExistence type="predicted"/>
<feature type="compositionally biased region" description="Polar residues" evidence="3">
    <location>
        <begin position="570"/>
        <end position="589"/>
    </location>
</feature>
<evidence type="ECO:0000313" key="7">
    <source>
        <dbReference type="EMBL" id="KAF9696550.1"/>
    </source>
</evidence>
<dbReference type="SUPFAM" id="SSF48065">
    <property type="entry name" value="DBL homology domain (DH-domain)"/>
    <property type="match status" value="1"/>
</dbReference>
<evidence type="ECO:0000259" key="4">
    <source>
        <dbReference type="PROSITE" id="PS50003"/>
    </source>
</evidence>
<organism evidence="7 8">
    <name type="scientific">Ascochyta lentis</name>
    <dbReference type="NCBI Taxonomy" id="205686"/>
    <lineage>
        <taxon>Eukaryota</taxon>
        <taxon>Fungi</taxon>
        <taxon>Dikarya</taxon>
        <taxon>Ascomycota</taxon>
        <taxon>Pezizomycotina</taxon>
        <taxon>Dothideomycetes</taxon>
        <taxon>Pleosporomycetidae</taxon>
        <taxon>Pleosporales</taxon>
        <taxon>Pleosporineae</taxon>
        <taxon>Didymellaceae</taxon>
        <taxon>Ascochyta</taxon>
    </lineage>
</organism>
<dbReference type="InterPro" id="IPR001849">
    <property type="entry name" value="PH_domain"/>
</dbReference>
<dbReference type="Proteomes" id="UP000651452">
    <property type="component" value="Unassembled WGS sequence"/>
</dbReference>
<evidence type="ECO:0000259" key="5">
    <source>
        <dbReference type="PROSITE" id="PS50010"/>
    </source>
</evidence>
<dbReference type="SMART" id="SM00233">
    <property type="entry name" value="PH"/>
    <property type="match status" value="1"/>
</dbReference>
<dbReference type="SMART" id="SM00325">
    <property type="entry name" value="RhoGEF"/>
    <property type="match status" value="1"/>
</dbReference>
<feature type="compositionally biased region" description="Polar residues" evidence="3">
    <location>
        <begin position="173"/>
        <end position="185"/>
    </location>
</feature>
<feature type="compositionally biased region" description="Polar residues" evidence="3">
    <location>
        <begin position="16"/>
        <end position="27"/>
    </location>
</feature>
<feature type="domain" description="CNH" evidence="6">
    <location>
        <begin position="1326"/>
        <end position="1628"/>
    </location>
</feature>
<feature type="compositionally biased region" description="Low complexity" evidence="3">
    <location>
        <begin position="1"/>
        <end position="13"/>
    </location>
</feature>
<feature type="compositionally biased region" description="Low complexity" evidence="3">
    <location>
        <begin position="79"/>
        <end position="90"/>
    </location>
</feature>
<feature type="domain" description="PH" evidence="4">
    <location>
        <begin position="1086"/>
        <end position="1261"/>
    </location>
</feature>
<feature type="region of interest" description="Disordered" evidence="3">
    <location>
        <begin position="1173"/>
        <end position="1215"/>
    </location>
</feature>
<feature type="compositionally biased region" description="Polar residues" evidence="3">
    <location>
        <begin position="69"/>
        <end position="78"/>
    </location>
</feature>
<dbReference type="EMBL" id="RZGK01000009">
    <property type="protein sequence ID" value="KAF9696550.1"/>
    <property type="molecule type" value="Genomic_DNA"/>
</dbReference>
<feature type="compositionally biased region" description="Polar residues" evidence="3">
    <location>
        <begin position="623"/>
        <end position="632"/>
    </location>
</feature>
<feature type="compositionally biased region" description="Polar residues" evidence="3">
    <location>
        <begin position="254"/>
        <end position="263"/>
    </location>
</feature>
<dbReference type="InterPro" id="IPR000219">
    <property type="entry name" value="DH_dom"/>
</dbReference>
<feature type="region of interest" description="Disordered" evidence="3">
    <location>
        <begin position="1"/>
        <end position="90"/>
    </location>
</feature>
<evidence type="ECO:0000256" key="1">
    <source>
        <dbReference type="ARBA" id="ARBA00022553"/>
    </source>
</evidence>
<dbReference type="Gene3D" id="1.20.900.10">
    <property type="entry name" value="Dbl homology (DH) domain"/>
    <property type="match status" value="1"/>
</dbReference>
<accession>A0A8H7MJ26</accession>
<dbReference type="InterPro" id="IPR041675">
    <property type="entry name" value="PH_5"/>
</dbReference>
<dbReference type="PROSITE" id="PS50010">
    <property type="entry name" value="DH_2"/>
    <property type="match status" value="1"/>
</dbReference>
<dbReference type="Gene3D" id="2.30.29.30">
    <property type="entry name" value="Pleckstrin-homology domain (PH domain)/Phosphotyrosine-binding domain (PTB)"/>
    <property type="match status" value="1"/>
</dbReference>
<dbReference type="PANTHER" id="PTHR46572">
    <property type="entry name" value="RHO1 GDP-GTP EXCHANGE PROTEIN 1-RELATED"/>
    <property type="match status" value="1"/>
</dbReference>
<dbReference type="PROSITE" id="PS50219">
    <property type="entry name" value="CNH"/>
    <property type="match status" value="1"/>
</dbReference>
<dbReference type="SMART" id="SM00036">
    <property type="entry name" value="CNH"/>
    <property type="match status" value="1"/>
</dbReference>